<evidence type="ECO:0000313" key="9">
    <source>
        <dbReference type="EMBL" id="QCT06486.1"/>
    </source>
</evidence>
<feature type="transmembrane region" description="Helical" evidence="7">
    <location>
        <begin position="12"/>
        <end position="32"/>
    </location>
</feature>
<dbReference type="PANTHER" id="PTHR30193">
    <property type="entry name" value="ABC TRANSPORTER PERMEASE PROTEIN"/>
    <property type="match status" value="1"/>
</dbReference>
<dbReference type="InterPro" id="IPR035906">
    <property type="entry name" value="MetI-like_sf"/>
</dbReference>
<evidence type="ECO:0000256" key="4">
    <source>
        <dbReference type="ARBA" id="ARBA00022692"/>
    </source>
</evidence>
<dbReference type="OrthoDB" id="9788108at2"/>
<feature type="transmembrane region" description="Helical" evidence="7">
    <location>
        <begin position="67"/>
        <end position="88"/>
    </location>
</feature>
<keyword evidence="3" id="KW-1003">Cell membrane</keyword>
<feature type="transmembrane region" description="Helical" evidence="7">
    <location>
        <begin position="254"/>
        <end position="275"/>
    </location>
</feature>
<feature type="transmembrane region" description="Helical" evidence="7">
    <location>
        <begin position="100"/>
        <end position="118"/>
    </location>
</feature>
<dbReference type="KEGG" id="ruj:E5Z56_03550"/>
<dbReference type="GO" id="GO:0005886">
    <property type="term" value="C:plasma membrane"/>
    <property type="evidence" value="ECO:0007669"/>
    <property type="project" value="UniProtKB-SubCell"/>
</dbReference>
<dbReference type="InterPro" id="IPR051393">
    <property type="entry name" value="ABC_transporter_permease"/>
</dbReference>
<organism evidence="9 10">
    <name type="scientific">Ruminococcus bovis</name>
    <dbReference type="NCBI Taxonomy" id="2564099"/>
    <lineage>
        <taxon>Bacteria</taxon>
        <taxon>Bacillati</taxon>
        <taxon>Bacillota</taxon>
        <taxon>Clostridia</taxon>
        <taxon>Eubacteriales</taxon>
        <taxon>Oscillospiraceae</taxon>
        <taxon>Ruminococcus</taxon>
    </lineage>
</organism>
<evidence type="ECO:0000256" key="5">
    <source>
        <dbReference type="ARBA" id="ARBA00022989"/>
    </source>
</evidence>
<evidence type="ECO:0000256" key="6">
    <source>
        <dbReference type="ARBA" id="ARBA00023136"/>
    </source>
</evidence>
<sequence length="283" mass="32519">MKFEKKQTVWAYLFLLPSLIGITVFYAVPYLMCIYNSLMSGGHFVGLDNYIAIFKNKAFLYALKNTMIFTVVAIPLLMIISFLIAQFLNSFEKITSFFRSAYLMPIVIPAASLIYIWQMLFNDYGVINNILNSLGFDTVHFFSSGFSMVMIILIYIWKNCGFCVILFTAGLANLPKSVHESAYLEGASSFKTTVKITLPLITPTTFFVFLMAVINSFRMFRESFSLFGTYPNENVYFLQNFINNNYNNFNYSQLSSSAIVMSIIFIGIMLAFFMYERKSDYLE</sequence>
<gene>
    <name evidence="9" type="ORF">E5Z56_03550</name>
</gene>
<evidence type="ECO:0000256" key="1">
    <source>
        <dbReference type="ARBA" id="ARBA00004651"/>
    </source>
</evidence>
<evidence type="ECO:0000313" key="10">
    <source>
        <dbReference type="Proteomes" id="UP000301475"/>
    </source>
</evidence>
<dbReference type="GO" id="GO:0055085">
    <property type="term" value="P:transmembrane transport"/>
    <property type="evidence" value="ECO:0007669"/>
    <property type="project" value="InterPro"/>
</dbReference>
<dbReference type="Gene3D" id="1.10.3720.10">
    <property type="entry name" value="MetI-like"/>
    <property type="match status" value="1"/>
</dbReference>
<keyword evidence="4 7" id="KW-0812">Transmembrane</keyword>
<keyword evidence="2 7" id="KW-0813">Transport</keyword>
<keyword evidence="10" id="KW-1185">Reference proteome</keyword>
<evidence type="ECO:0000256" key="2">
    <source>
        <dbReference type="ARBA" id="ARBA00022448"/>
    </source>
</evidence>
<dbReference type="AlphaFoldDB" id="A0A4P8XU01"/>
<dbReference type="EMBL" id="CP039381">
    <property type="protein sequence ID" value="QCT06486.1"/>
    <property type="molecule type" value="Genomic_DNA"/>
</dbReference>
<dbReference type="InterPro" id="IPR000515">
    <property type="entry name" value="MetI-like"/>
</dbReference>
<proteinExistence type="inferred from homology"/>
<comment type="subcellular location">
    <subcellularLocation>
        <location evidence="1 7">Cell membrane</location>
        <topology evidence="1 7">Multi-pass membrane protein</topology>
    </subcellularLocation>
</comment>
<reference evidence="9 10" key="1">
    <citation type="submission" date="2019-04" db="EMBL/GenBank/DDBJ databases">
        <authorList>
            <person name="Embree M."/>
            <person name="Gaffney J.R."/>
        </authorList>
    </citation>
    <scope>NUCLEOTIDE SEQUENCE [LARGE SCALE GENOMIC DNA]</scope>
    <source>
        <strain evidence="9 10">JE7A12</strain>
    </source>
</reference>
<feature type="transmembrane region" description="Helical" evidence="7">
    <location>
        <begin position="138"/>
        <end position="157"/>
    </location>
</feature>
<dbReference type="Pfam" id="PF00528">
    <property type="entry name" value="BPD_transp_1"/>
    <property type="match status" value="1"/>
</dbReference>
<keyword evidence="6 7" id="KW-0472">Membrane</keyword>
<dbReference type="CDD" id="cd06261">
    <property type="entry name" value="TM_PBP2"/>
    <property type="match status" value="1"/>
</dbReference>
<evidence type="ECO:0000256" key="3">
    <source>
        <dbReference type="ARBA" id="ARBA00022475"/>
    </source>
</evidence>
<comment type="similarity">
    <text evidence="7">Belongs to the binding-protein-dependent transport system permease family.</text>
</comment>
<name>A0A4P8XU01_9FIRM</name>
<dbReference type="RefSeq" id="WP_138156556.1">
    <property type="nucleotide sequence ID" value="NZ_CP039381.1"/>
</dbReference>
<protein>
    <submittedName>
        <fullName evidence="9">Sugar ABC transporter permease</fullName>
    </submittedName>
</protein>
<dbReference type="PANTHER" id="PTHR30193:SF37">
    <property type="entry name" value="INNER MEMBRANE ABC TRANSPORTER PERMEASE PROTEIN YCJO"/>
    <property type="match status" value="1"/>
</dbReference>
<dbReference type="SUPFAM" id="SSF161098">
    <property type="entry name" value="MetI-like"/>
    <property type="match status" value="1"/>
</dbReference>
<evidence type="ECO:0000259" key="8">
    <source>
        <dbReference type="PROSITE" id="PS50928"/>
    </source>
</evidence>
<evidence type="ECO:0000256" key="7">
    <source>
        <dbReference type="RuleBase" id="RU363032"/>
    </source>
</evidence>
<dbReference type="PROSITE" id="PS50928">
    <property type="entry name" value="ABC_TM1"/>
    <property type="match status" value="1"/>
</dbReference>
<dbReference type="Proteomes" id="UP000301475">
    <property type="component" value="Chromosome"/>
</dbReference>
<feature type="transmembrane region" description="Helical" evidence="7">
    <location>
        <begin position="196"/>
        <end position="217"/>
    </location>
</feature>
<keyword evidence="5 7" id="KW-1133">Transmembrane helix</keyword>
<feature type="domain" description="ABC transmembrane type-1" evidence="8">
    <location>
        <begin position="63"/>
        <end position="272"/>
    </location>
</feature>
<accession>A0A4P8XU01</accession>